<dbReference type="eggNOG" id="COG2346">
    <property type="taxonomic scope" value="Bacteria"/>
</dbReference>
<dbReference type="Proteomes" id="UP000007590">
    <property type="component" value="Chromosome"/>
</dbReference>
<dbReference type="GO" id="GO:0020037">
    <property type="term" value="F:heme binding"/>
    <property type="evidence" value="ECO:0007669"/>
    <property type="project" value="InterPro"/>
</dbReference>
<gene>
    <name evidence="6" type="ordered locus">Solca_2728</name>
</gene>
<dbReference type="InterPro" id="IPR009050">
    <property type="entry name" value="Globin-like_sf"/>
</dbReference>
<dbReference type="HOGENOM" id="CLU_104957_4_1_10"/>
<dbReference type="AlphaFoldDB" id="H8KRX3"/>
<dbReference type="RefSeq" id="WP_014680988.1">
    <property type="nucleotide sequence ID" value="NC_017770.1"/>
</dbReference>
<evidence type="ECO:0000256" key="5">
    <source>
        <dbReference type="PIRSR" id="PIRSR601486-1"/>
    </source>
</evidence>
<dbReference type="SUPFAM" id="SSF46458">
    <property type="entry name" value="Globin-like"/>
    <property type="match status" value="1"/>
</dbReference>
<dbReference type="Gene3D" id="1.10.490.10">
    <property type="entry name" value="Globins"/>
    <property type="match status" value="1"/>
</dbReference>
<dbReference type="EMBL" id="CP003349">
    <property type="protein sequence ID" value="AFD07761.1"/>
    <property type="molecule type" value="Genomic_DNA"/>
</dbReference>
<proteinExistence type="predicted"/>
<accession>H8KRX3</accession>
<dbReference type="GO" id="GO:0046872">
    <property type="term" value="F:metal ion binding"/>
    <property type="evidence" value="ECO:0007669"/>
    <property type="project" value="UniProtKB-KW"/>
</dbReference>
<organism evidence="6 7">
    <name type="scientific">Solitalea canadensis (strain ATCC 29591 / DSM 3403 / JCM 21819 / LMG 8368 / NBRC 15130 / NCIMB 12057 / USAM 9D)</name>
    <name type="common">Flexibacter canadensis</name>
    <dbReference type="NCBI Taxonomy" id="929556"/>
    <lineage>
        <taxon>Bacteria</taxon>
        <taxon>Pseudomonadati</taxon>
        <taxon>Bacteroidota</taxon>
        <taxon>Sphingobacteriia</taxon>
        <taxon>Sphingobacteriales</taxon>
        <taxon>Sphingobacteriaceae</taxon>
        <taxon>Solitalea</taxon>
    </lineage>
</organism>
<dbReference type="GO" id="GO:0019825">
    <property type="term" value="F:oxygen binding"/>
    <property type="evidence" value="ECO:0007669"/>
    <property type="project" value="InterPro"/>
</dbReference>
<reference evidence="6" key="1">
    <citation type="submission" date="2012-02" db="EMBL/GenBank/DDBJ databases">
        <title>The complete genome of Solitalea canadensis DSM 3403.</title>
        <authorList>
            <consortium name="US DOE Joint Genome Institute (JGI-PGF)"/>
            <person name="Lucas S."/>
            <person name="Copeland A."/>
            <person name="Lapidus A."/>
            <person name="Glavina del Rio T."/>
            <person name="Dalin E."/>
            <person name="Tice H."/>
            <person name="Bruce D."/>
            <person name="Goodwin L."/>
            <person name="Pitluck S."/>
            <person name="Peters L."/>
            <person name="Ovchinnikova G."/>
            <person name="Lu M."/>
            <person name="Kyrpides N."/>
            <person name="Mavromatis K."/>
            <person name="Ivanova N."/>
            <person name="Brettin T."/>
            <person name="Detter J.C."/>
            <person name="Han C."/>
            <person name="Larimer F."/>
            <person name="Land M."/>
            <person name="Hauser L."/>
            <person name="Markowitz V."/>
            <person name="Cheng J.-F."/>
            <person name="Hugenholtz P."/>
            <person name="Woyke T."/>
            <person name="Wu D."/>
            <person name="Spring S."/>
            <person name="Schroeder M."/>
            <person name="Kopitz M."/>
            <person name="Brambilla E."/>
            <person name="Klenk H.-P."/>
            <person name="Eisen J.A."/>
        </authorList>
    </citation>
    <scope>NUCLEOTIDE SEQUENCE</scope>
    <source>
        <strain evidence="6">DSM 3403</strain>
    </source>
</reference>
<evidence type="ECO:0000256" key="3">
    <source>
        <dbReference type="ARBA" id="ARBA00022723"/>
    </source>
</evidence>
<protein>
    <submittedName>
        <fullName evidence="6">Truncated hemoglobin</fullName>
    </submittedName>
</protein>
<dbReference type="Pfam" id="PF01152">
    <property type="entry name" value="Bac_globin"/>
    <property type="match status" value="1"/>
</dbReference>
<feature type="binding site" description="distal binding residue" evidence="5">
    <location>
        <position position="72"/>
    </location>
    <ligand>
        <name>heme</name>
        <dbReference type="ChEBI" id="CHEBI:30413"/>
    </ligand>
    <ligandPart>
        <name>Fe</name>
        <dbReference type="ChEBI" id="CHEBI:18248"/>
    </ligandPart>
</feature>
<evidence type="ECO:0000256" key="1">
    <source>
        <dbReference type="ARBA" id="ARBA00022448"/>
    </source>
</evidence>
<evidence type="ECO:0000256" key="4">
    <source>
        <dbReference type="ARBA" id="ARBA00023004"/>
    </source>
</evidence>
<evidence type="ECO:0000313" key="6">
    <source>
        <dbReference type="EMBL" id="AFD07761.1"/>
    </source>
</evidence>
<keyword evidence="3 5" id="KW-0479">Metal-binding</keyword>
<dbReference type="InterPro" id="IPR001486">
    <property type="entry name" value="Hemoglobin_trunc"/>
</dbReference>
<sequence length="132" mass="15451">MQIIKNDISNFSDIQLLVDTFYDKIKNDSLLGPIFNGIIKDKWDVHLKKMYSFWNTILFSEPGYTGSPFPPHAKLPVQKEHFDHWLILFSGTVNSLFEGEKANEALWRAQRMAEMFNFKIEHFRNNGNLSIL</sequence>
<dbReference type="CDD" id="cd08916">
    <property type="entry name" value="TrHb3_P"/>
    <property type="match status" value="1"/>
</dbReference>
<dbReference type="KEGG" id="scn:Solca_2728"/>
<dbReference type="InterPro" id="IPR012292">
    <property type="entry name" value="Globin/Proto"/>
</dbReference>
<evidence type="ECO:0000256" key="2">
    <source>
        <dbReference type="ARBA" id="ARBA00022617"/>
    </source>
</evidence>
<keyword evidence="7" id="KW-1185">Reference proteome</keyword>
<keyword evidence="2 5" id="KW-0349">Heme</keyword>
<keyword evidence="1" id="KW-0813">Transport</keyword>
<keyword evidence="4 5" id="KW-0408">Iron</keyword>
<evidence type="ECO:0000313" key="7">
    <source>
        <dbReference type="Proteomes" id="UP000007590"/>
    </source>
</evidence>
<name>H8KRX3_SOLCM</name>